<evidence type="ECO:0000256" key="9">
    <source>
        <dbReference type="ARBA" id="ARBA00022984"/>
    </source>
</evidence>
<keyword evidence="7 17" id="KW-0812">Transmembrane</keyword>
<evidence type="ECO:0000256" key="12">
    <source>
        <dbReference type="ARBA" id="ARBA00023306"/>
    </source>
</evidence>
<dbReference type="InterPro" id="IPR013437">
    <property type="entry name" value="FtsW"/>
</dbReference>
<keyword evidence="6" id="KW-0808">Transferase</keyword>
<dbReference type="EMBL" id="CAESAK010000006">
    <property type="protein sequence ID" value="CAB4330214.1"/>
    <property type="molecule type" value="Genomic_DNA"/>
</dbReference>
<dbReference type="GO" id="GO:0005886">
    <property type="term" value="C:plasma membrane"/>
    <property type="evidence" value="ECO:0007669"/>
    <property type="project" value="UniProtKB-SubCell"/>
</dbReference>
<dbReference type="GO" id="GO:0015648">
    <property type="term" value="F:lipid-linked peptidoglycan transporter activity"/>
    <property type="evidence" value="ECO:0007669"/>
    <property type="project" value="TreeGrafter"/>
</dbReference>
<keyword evidence="10 17" id="KW-1133">Transmembrane helix</keyword>
<feature type="transmembrane region" description="Helical" evidence="17">
    <location>
        <begin position="198"/>
        <end position="216"/>
    </location>
</feature>
<feature type="transmembrane region" description="Helical" evidence="17">
    <location>
        <begin position="151"/>
        <end position="167"/>
    </location>
</feature>
<dbReference type="GO" id="GO:0008955">
    <property type="term" value="F:peptidoglycan glycosyltransferase activity"/>
    <property type="evidence" value="ECO:0007669"/>
    <property type="project" value="UniProtKB-EC"/>
</dbReference>
<evidence type="ECO:0000256" key="15">
    <source>
        <dbReference type="ARBA" id="ARBA00044770"/>
    </source>
</evidence>
<evidence type="ECO:0000256" key="6">
    <source>
        <dbReference type="ARBA" id="ARBA00022679"/>
    </source>
</evidence>
<feature type="transmembrane region" description="Helical" evidence="17">
    <location>
        <begin position="319"/>
        <end position="343"/>
    </location>
</feature>
<dbReference type="PANTHER" id="PTHR30474:SF2">
    <property type="entry name" value="PEPTIDOGLYCAN GLYCOSYLTRANSFERASE FTSW-RELATED"/>
    <property type="match status" value="1"/>
</dbReference>
<reference evidence="18" key="1">
    <citation type="submission" date="2020-05" db="EMBL/GenBank/DDBJ databases">
        <authorList>
            <person name="Chiriac C."/>
            <person name="Salcher M."/>
            <person name="Ghai R."/>
            <person name="Kavagutti S V."/>
        </authorList>
    </citation>
    <scope>NUCLEOTIDE SEQUENCE</scope>
</reference>
<keyword evidence="9" id="KW-0573">Peptidoglycan synthesis</keyword>
<dbReference type="Pfam" id="PF01098">
    <property type="entry name" value="FTSW_RODA_SPOVE"/>
    <property type="match status" value="1"/>
</dbReference>
<keyword evidence="8" id="KW-0133">Cell shape</keyword>
<evidence type="ECO:0000256" key="11">
    <source>
        <dbReference type="ARBA" id="ARBA00023136"/>
    </source>
</evidence>
<evidence type="ECO:0000256" key="13">
    <source>
        <dbReference type="ARBA" id="ARBA00023316"/>
    </source>
</evidence>
<dbReference type="GO" id="GO:0071555">
    <property type="term" value="P:cell wall organization"/>
    <property type="evidence" value="ECO:0007669"/>
    <property type="project" value="UniProtKB-KW"/>
</dbReference>
<feature type="transmembrane region" description="Helical" evidence="17">
    <location>
        <begin position="122"/>
        <end position="139"/>
    </location>
</feature>
<feature type="transmembrane region" description="Helical" evidence="17">
    <location>
        <begin position="49"/>
        <end position="69"/>
    </location>
</feature>
<evidence type="ECO:0000256" key="3">
    <source>
        <dbReference type="ARBA" id="ARBA00022475"/>
    </source>
</evidence>
<dbReference type="NCBIfam" id="TIGR02614">
    <property type="entry name" value="ftsW"/>
    <property type="match status" value="1"/>
</dbReference>
<gene>
    <name evidence="18" type="ORF">UFOPK3775_00093</name>
</gene>
<comment type="catalytic activity">
    <reaction evidence="16">
        <text>[GlcNAc-(1-&gt;4)-Mur2Ac(oyl-L-Ala-gamma-D-Glu-L-Lys-D-Ala-D-Ala)](n)-di-trans,octa-cis-undecaprenyl diphosphate + beta-D-GlcNAc-(1-&gt;4)-Mur2Ac(oyl-L-Ala-gamma-D-Glu-L-Lys-D-Ala-D-Ala)-di-trans,octa-cis-undecaprenyl diphosphate = [GlcNAc-(1-&gt;4)-Mur2Ac(oyl-L-Ala-gamma-D-Glu-L-Lys-D-Ala-D-Ala)](n+1)-di-trans,octa-cis-undecaprenyl diphosphate + di-trans,octa-cis-undecaprenyl diphosphate + H(+)</text>
        <dbReference type="Rhea" id="RHEA:23708"/>
        <dbReference type="Rhea" id="RHEA-COMP:9602"/>
        <dbReference type="Rhea" id="RHEA-COMP:9603"/>
        <dbReference type="ChEBI" id="CHEBI:15378"/>
        <dbReference type="ChEBI" id="CHEBI:58405"/>
        <dbReference type="ChEBI" id="CHEBI:60033"/>
        <dbReference type="ChEBI" id="CHEBI:78435"/>
        <dbReference type="EC" id="2.4.99.28"/>
    </reaction>
</comment>
<keyword evidence="5" id="KW-0328">Glycosyltransferase</keyword>
<evidence type="ECO:0000256" key="2">
    <source>
        <dbReference type="ARBA" id="ARBA00004752"/>
    </source>
</evidence>
<feature type="transmembrane region" description="Helical" evidence="17">
    <location>
        <begin position="20"/>
        <end position="43"/>
    </location>
</feature>
<feature type="transmembrane region" description="Helical" evidence="17">
    <location>
        <begin position="349"/>
        <end position="372"/>
    </location>
</feature>
<evidence type="ECO:0000256" key="16">
    <source>
        <dbReference type="ARBA" id="ARBA00049902"/>
    </source>
</evidence>
<evidence type="ECO:0000256" key="17">
    <source>
        <dbReference type="SAM" id="Phobius"/>
    </source>
</evidence>
<keyword evidence="13" id="KW-0961">Cell wall biogenesis/degradation</keyword>
<dbReference type="GO" id="GO:0008360">
    <property type="term" value="P:regulation of cell shape"/>
    <property type="evidence" value="ECO:0007669"/>
    <property type="project" value="UniProtKB-KW"/>
</dbReference>
<dbReference type="GO" id="GO:0032153">
    <property type="term" value="C:cell division site"/>
    <property type="evidence" value="ECO:0007669"/>
    <property type="project" value="TreeGrafter"/>
</dbReference>
<evidence type="ECO:0000256" key="8">
    <source>
        <dbReference type="ARBA" id="ARBA00022960"/>
    </source>
</evidence>
<organism evidence="18">
    <name type="scientific">freshwater metagenome</name>
    <dbReference type="NCBI Taxonomy" id="449393"/>
    <lineage>
        <taxon>unclassified sequences</taxon>
        <taxon>metagenomes</taxon>
        <taxon>ecological metagenomes</taxon>
    </lineage>
</organism>
<name>A0A6J5YJH9_9ZZZZ</name>
<evidence type="ECO:0000256" key="7">
    <source>
        <dbReference type="ARBA" id="ARBA00022692"/>
    </source>
</evidence>
<proteinExistence type="predicted"/>
<sequence length="388" mass="41310">MKSKSRISFLNTPVNHFYMLIVSTGILAVLGLIMVFSASSIHAIDTKGYAFAVAIRQFIFLVVAIPTAISLARLSIERWELIAKFGLIISIGLLAIVLIPGVGKTVNGNRNWINLRVVDVQPGEFIKFLLILWASLILARKERNEKFKINAPALIAPGFLIAMALLMQGGDLGTTAVVGAIMAGLLFISGMDLKKMGIVAGILSIGLAIGIASSAYRRARFFVFLDPFDPAQYKTAGWQPAHSLLGLASGGVFGAGLGGSRQKWGNLPEAHTDFIFSVIGEELGLLGTLSVLLLLAALIYAIFRIALRAEDPFSRYACAGIGCWIGIQAILNIGTAISVLPVVGVTLPLLSYGGSALLTTILALGFVAGVGLRDREVSTALVKRFSKK</sequence>
<keyword evidence="3" id="KW-1003">Cell membrane</keyword>
<dbReference type="PANTHER" id="PTHR30474">
    <property type="entry name" value="CELL CYCLE PROTEIN"/>
    <property type="match status" value="1"/>
</dbReference>
<dbReference type="GO" id="GO:0051301">
    <property type="term" value="P:cell division"/>
    <property type="evidence" value="ECO:0007669"/>
    <property type="project" value="UniProtKB-KW"/>
</dbReference>
<keyword evidence="11 17" id="KW-0472">Membrane</keyword>
<evidence type="ECO:0000313" key="18">
    <source>
        <dbReference type="EMBL" id="CAB4330214.1"/>
    </source>
</evidence>
<dbReference type="GO" id="GO:0009252">
    <property type="term" value="P:peptidoglycan biosynthetic process"/>
    <property type="evidence" value="ECO:0007669"/>
    <property type="project" value="UniProtKB-KW"/>
</dbReference>
<feature type="transmembrane region" description="Helical" evidence="17">
    <location>
        <begin position="81"/>
        <end position="102"/>
    </location>
</feature>
<dbReference type="InterPro" id="IPR001182">
    <property type="entry name" value="FtsW/RodA"/>
</dbReference>
<protein>
    <recommendedName>
        <fullName evidence="15">peptidoglycan glycosyltransferase</fullName>
        <ecNumber evidence="15">2.4.99.28</ecNumber>
    </recommendedName>
    <alternativeName>
        <fullName evidence="14">Peptidoglycan polymerase</fullName>
    </alternativeName>
</protein>
<evidence type="ECO:0000256" key="10">
    <source>
        <dbReference type="ARBA" id="ARBA00022989"/>
    </source>
</evidence>
<comment type="pathway">
    <text evidence="2">Cell wall biogenesis; peptidoglycan biosynthesis.</text>
</comment>
<accession>A0A6J5YJH9</accession>
<evidence type="ECO:0000256" key="4">
    <source>
        <dbReference type="ARBA" id="ARBA00022618"/>
    </source>
</evidence>
<dbReference type="AlphaFoldDB" id="A0A6J5YJH9"/>
<evidence type="ECO:0000256" key="14">
    <source>
        <dbReference type="ARBA" id="ARBA00032370"/>
    </source>
</evidence>
<dbReference type="EC" id="2.4.99.28" evidence="15"/>
<evidence type="ECO:0000256" key="1">
    <source>
        <dbReference type="ARBA" id="ARBA00004651"/>
    </source>
</evidence>
<feature type="transmembrane region" description="Helical" evidence="17">
    <location>
        <begin position="173"/>
        <end position="191"/>
    </location>
</feature>
<evidence type="ECO:0000256" key="5">
    <source>
        <dbReference type="ARBA" id="ARBA00022676"/>
    </source>
</evidence>
<keyword evidence="4" id="KW-0132">Cell division</keyword>
<comment type="subcellular location">
    <subcellularLocation>
        <location evidence="1">Cell membrane</location>
        <topology evidence="1">Multi-pass membrane protein</topology>
    </subcellularLocation>
</comment>
<keyword evidence="12" id="KW-0131">Cell cycle</keyword>
<feature type="transmembrane region" description="Helical" evidence="17">
    <location>
        <begin position="283"/>
        <end position="307"/>
    </location>
</feature>